<dbReference type="Pfam" id="PF09814">
    <property type="entry name" value="HECT_2"/>
    <property type="match status" value="1"/>
</dbReference>
<evidence type="ECO:0000259" key="6">
    <source>
        <dbReference type="PROSITE" id="PS50865"/>
    </source>
</evidence>
<dbReference type="SUPFAM" id="SSF144232">
    <property type="entry name" value="HIT/MYND zinc finger-like"/>
    <property type="match status" value="1"/>
</dbReference>
<dbReference type="InterPro" id="IPR019193">
    <property type="entry name" value="UBQ-conj_enz_E2-bd_prot"/>
</dbReference>
<dbReference type="EMBL" id="KB008103">
    <property type="protein sequence ID" value="ELR12758.1"/>
    <property type="molecule type" value="Genomic_DNA"/>
</dbReference>
<dbReference type="RefSeq" id="XP_004334771.1">
    <property type="nucleotide sequence ID" value="XM_004334723.1"/>
</dbReference>
<feature type="compositionally biased region" description="Basic and acidic residues" evidence="5">
    <location>
        <begin position="120"/>
        <end position="138"/>
    </location>
</feature>
<dbReference type="GO" id="GO:0005634">
    <property type="term" value="C:nucleus"/>
    <property type="evidence" value="ECO:0007669"/>
    <property type="project" value="TreeGrafter"/>
</dbReference>
<reference evidence="7 8" key="1">
    <citation type="journal article" date="2013" name="Genome Biol.">
        <title>Genome of Acanthamoeba castellanii highlights extensive lateral gene transfer and early evolution of tyrosine kinase signaling.</title>
        <authorList>
            <person name="Clarke M."/>
            <person name="Lohan A.J."/>
            <person name="Liu B."/>
            <person name="Lagkouvardos I."/>
            <person name="Roy S."/>
            <person name="Zafar N."/>
            <person name="Bertelli C."/>
            <person name="Schilde C."/>
            <person name="Kianianmomeni A."/>
            <person name="Burglin T.R."/>
            <person name="Frech C."/>
            <person name="Turcotte B."/>
            <person name="Kopec K.O."/>
            <person name="Synnott J.M."/>
            <person name="Choo C."/>
            <person name="Paponov I."/>
            <person name="Finkler A."/>
            <person name="Soon Heng Tan C."/>
            <person name="Hutchins A.P."/>
            <person name="Weinmeier T."/>
            <person name="Rattei T."/>
            <person name="Chu J.S."/>
            <person name="Gimenez G."/>
            <person name="Irimia M."/>
            <person name="Rigden D.J."/>
            <person name="Fitzpatrick D.A."/>
            <person name="Lorenzo-Morales J."/>
            <person name="Bateman A."/>
            <person name="Chiu C.H."/>
            <person name="Tang P."/>
            <person name="Hegemann P."/>
            <person name="Fromm H."/>
            <person name="Raoult D."/>
            <person name="Greub G."/>
            <person name="Miranda-Saavedra D."/>
            <person name="Chen N."/>
            <person name="Nash P."/>
            <person name="Ginger M.L."/>
            <person name="Horn M."/>
            <person name="Schaap P."/>
            <person name="Caler L."/>
            <person name="Loftus B."/>
        </authorList>
    </citation>
    <scope>NUCLEOTIDE SEQUENCE [LARGE SCALE GENOMIC DNA]</scope>
    <source>
        <strain evidence="7 8">Neff</strain>
    </source>
</reference>
<evidence type="ECO:0000256" key="3">
    <source>
        <dbReference type="ARBA" id="ARBA00022833"/>
    </source>
</evidence>
<proteinExistence type="predicted"/>
<organism evidence="7 8">
    <name type="scientific">Acanthamoeba castellanii (strain ATCC 30010 / Neff)</name>
    <dbReference type="NCBI Taxonomy" id="1257118"/>
    <lineage>
        <taxon>Eukaryota</taxon>
        <taxon>Amoebozoa</taxon>
        <taxon>Discosea</taxon>
        <taxon>Longamoebia</taxon>
        <taxon>Centramoebida</taxon>
        <taxon>Acanthamoebidae</taxon>
        <taxon>Acanthamoeba</taxon>
    </lineage>
</organism>
<dbReference type="GO" id="GO:0000209">
    <property type="term" value="P:protein polyubiquitination"/>
    <property type="evidence" value="ECO:0007669"/>
    <property type="project" value="TreeGrafter"/>
</dbReference>
<dbReference type="Pfam" id="PF01753">
    <property type="entry name" value="zf-MYND"/>
    <property type="match status" value="1"/>
</dbReference>
<feature type="region of interest" description="Disordered" evidence="5">
    <location>
        <begin position="120"/>
        <end position="174"/>
    </location>
</feature>
<dbReference type="GO" id="GO:0006513">
    <property type="term" value="P:protein monoubiquitination"/>
    <property type="evidence" value="ECO:0007669"/>
    <property type="project" value="TreeGrafter"/>
</dbReference>
<dbReference type="GO" id="GO:0008270">
    <property type="term" value="F:zinc ion binding"/>
    <property type="evidence" value="ECO:0007669"/>
    <property type="project" value="UniProtKB-KW"/>
</dbReference>
<dbReference type="GO" id="GO:0000151">
    <property type="term" value="C:ubiquitin ligase complex"/>
    <property type="evidence" value="ECO:0007669"/>
    <property type="project" value="TreeGrafter"/>
</dbReference>
<dbReference type="PROSITE" id="PS50865">
    <property type="entry name" value="ZF_MYND_2"/>
    <property type="match status" value="1"/>
</dbReference>
<dbReference type="VEuPathDB" id="AmoebaDB:ACA1_092930"/>
<evidence type="ECO:0000313" key="7">
    <source>
        <dbReference type="EMBL" id="ELR12758.1"/>
    </source>
</evidence>
<dbReference type="GO" id="GO:0061630">
    <property type="term" value="F:ubiquitin protein ligase activity"/>
    <property type="evidence" value="ECO:0007669"/>
    <property type="project" value="TreeGrafter"/>
</dbReference>
<dbReference type="PANTHER" id="PTHR31531:SF2">
    <property type="entry name" value="E3 UBIQUITIN-PROTEIN LIGASE E3D"/>
    <property type="match status" value="1"/>
</dbReference>
<dbReference type="GO" id="GO:0030332">
    <property type="term" value="F:cyclin binding"/>
    <property type="evidence" value="ECO:0007669"/>
    <property type="project" value="TreeGrafter"/>
</dbReference>
<dbReference type="OrthoDB" id="549788at2759"/>
<name>L8GJ27_ACACF</name>
<dbReference type="AlphaFoldDB" id="L8GJ27"/>
<dbReference type="Gene3D" id="6.10.140.2220">
    <property type="match status" value="1"/>
</dbReference>
<keyword evidence="2 4" id="KW-0863">Zinc-finger</keyword>
<accession>L8GJ27</accession>
<gene>
    <name evidence="7" type="ORF">ACA1_092930</name>
</gene>
<dbReference type="GO" id="GO:0031624">
    <property type="term" value="F:ubiquitin conjugating enzyme binding"/>
    <property type="evidence" value="ECO:0007669"/>
    <property type="project" value="TreeGrafter"/>
</dbReference>
<keyword evidence="3" id="KW-0862">Zinc</keyword>
<dbReference type="PANTHER" id="PTHR31531">
    <property type="entry name" value="E3 UBIQUITIN-PROTEIN LIGASE E3D FAMILY MEMBER"/>
    <property type="match status" value="1"/>
</dbReference>
<feature type="domain" description="MYND-type" evidence="6">
    <location>
        <begin position="60"/>
        <end position="111"/>
    </location>
</feature>
<dbReference type="GO" id="GO:0005829">
    <property type="term" value="C:cytosol"/>
    <property type="evidence" value="ECO:0007669"/>
    <property type="project" value="TreeGrafter"/>
</dbReference>
<dbReference type="KEGG" id="acan:ACA1_092930"/>
<evidence type="ECO:0000256" key="2">
    <source>
        <dbReference type="ARBA" id="ARBA00022771"/>
    </source>
</evidence>
<evidence type="ECO:0000256" key="4">
    <source>
        <dbReference type="PROSITE-ProRule" id="PRU00134"/>
    </source>
</evidence>
<dbReference type="InterPro" id="IPR002893">
    <property type="entry name" value="Znf_MYND"/>
</dbReference>
<dbReference type="GO" id="GO:0043161">
    <property type="term" value="P:proteasome-mediated ubiquitin-dependent protein catabolic process"/>
    <property type="evidence" value="ECO:0007669"/>
    <property type="project" value="TreeGrafter"/>
</dbReference>
<keyword evidence="8" id="KW-1185">Reference proteome</keyword>
<evidence type="ECO:0000256" key="5">
    <source>
        <dbReference type="SAM" id="MobiDB-lite"/>
    </source>
</evidence>
<evidence type="ECO:0000256" key="1">
    <source>
        <dbReference type="ARBA" id="ARBA00022723"/>
    </source>
</evidence>
<dbReference type="GeneID" id="14913218"/>
<feature type="compositionally biased region" description="Acidic residues" evidence="5">
    <location>
        <begin position="153"/>
        <end position="167"/>
    </location>
</feature>
<evidence type="ECO:0000313" key="8">
    <source>
        <dbReference type="Proteomes" id="UP000011083"/>
    </source>
</evidence>
<sequence length="547" mass="60090">MEHNHGAHPHSHSHVATPPTLLAGYRLAAEANFGQRLTYRIPSSHVQSRDERLQCSYGGCKHTSDGEATGGSAPTDDRKKKLMVCGSCRAVRYCSRDCQAADWKAGHRALCTSLKAKAADERPGAGRSVERVESRDECSAVVQTNGKHAEEEAKVEDEDEEVEDDNAEGGSDSPPHLVEVLQNLQSVSVTILHQRGESAAAPEDVRVTLSDTHLWYCPSASRNYKIPLYGAKVDASKATMQLLPDHVLIKIPLQSASNASIHNDSHLLEAQKLPSLAEVFSLPSTYWLELADFWTCGNCCAFRQFPTDEIKAAPSVCFVSDTFLMLHSSQVDYAVPPQGDKQLEGLVSAGSEVGWSPIACRACHTPFGVKEIPPIVQEHVSLRLFTYRIANRPFSPARTRTGSPSSEENYFRADTLERFVAKHLLASSSIHAVYRFSIKAFESDKPVIFIILMNWRSSLASNLPLLQDVGRGLAPIAKLRYVDCTAAGAEEDTLGLTGGSSEVRAEEVVLWQAECEELLRILQERNRTCLPPSLAHFGGMPLSFLYH</sequence>
<keyword evidence="1" id="KW-0479">Metal-binding</keyword>
<dbReference type="GO" id="GO:0051865">
    <property type="term" value="P:protein autoubiquitination"/>
    <property type="evidence" value="ECO:0007669"/>
    <property type="project" value="TreeGrafter"/>
</dbReference>
<protein>
    <submittedName>
        <fullName evidence="7">MYND finger domain containing protein</fullName>
    </submittedName>
</protein>
<dbReference type="Proteomes" id="UP000011083">
    <property type="component" value="Unassembled WGS sequence"/>
</dbReference>